<dbReference type="STRING" id="1777138.AWB77_01134"/>
<evidence type="ECO:0000313" key="7">
    <source>
        <dbReference type="Proteomes" id="UP000054903"/>
    </source>
</evidence>
<gene>
    <name evidence="6" type="ORF">AWB77_01134</name>
</gene>
<sequence>MRIDPYSLELFIAVVEEGSIARAASRGHIAPSALSRRIADLEAAIGAALLIRSPSGVQLTEAGQHAYASARSIHGQLESMAREVQSMSGQIAGVVRLFANASAIVGFLPERLTMFKARYPLVDIALTEQISDEVIRACLDDRADVGISASATTHAGLESWHFVDDPLMVVLPPGHELAQANALSFAEVTRFALVALQAGGSLDQTLKEHADAARVPLNVSVTVNSFDAQCRMVEAGLGIGIVPTSAASAFAGTRGFVRVPLREPWGSGRRLNVHAPRKYPRLKAVQALIDMLVDES</sequence>
<keyword evidence="3" id="KW-0238">DNA-binding</keyword>
<dbReference type="InterPro" id="IPR036388">
    <property type="entry name" value="WH-like_DNA-bd_sf"/>
</dbReference>
<comment type="similarity">
    <text evidence="1">Belongs to the LysR transcriptional regulatory family.</text>
</comment>
<dbReference type="Pfam" id="PF03466">
    <property type="entry name" value="LysR_substrate"/>
    <property type="match status" value="1"/>
</dbReference>
<evidence type="ECO:0000313" key="6">
    <source>
        <dbReference type="EMBL" id="SAK49466.1"/>
    </source>
</evidence>
<dbReference type="Pfam" id="PF00126">
    <property type="entry name" value="HTH_1"/>
    <property type="match status" value="1"/>
</dbReference>
<dbReference type="RefSeq" id="WP_061133403.1">
    <property type="nucleotide sequence ID" value="NZ_FCNX02000002.1"/>
</dbReference>
<evidence type="ECO:0000256" key="2">
    <source>
        <dbReference type="ARBA" id="ARBA00023015"/>
    </source>
</evidence>
<dbReference type="EMBL" id="FCNX02000002">
    <property type="protein sequence ID" value="SAK49466.1"/>
    <property type="molecule type" value="Genomic_DNA"/>
</dbReference>
<dbReference type="PANTHER" id="PTHR30419:SF2">
    <property type="entry name" value="LYSR FAMILY TRANSCRIPTIONAL REGULATOR"/>
    <property type="match status" value="1"/>
</dbReference>
<dbReference type="InterPro" id="IPR050950">
    <property type="entry name" value="HTH-type_LysR_regulators"/>
</dbReference>
<dbReference type="InterPro" id="IPR005119">
    <property type="entry name" value="LysR_subst-bd"/>
</dbReference>
<feature type="domain" description="HTH lysR-type" evidence="5">
    <location>
        <begin position="3"/>
        <end position="60"/>
    </location>
</feature>
<dbReference type="GO" id="GO:0003677">
    <property type="term" value="F:DNA binding"/>
    <property type="evidence" value="ECO:0007669"/>
    <property type="project" value="UniProtKB-KW"/>
</dbReference>
<dbReference type="Proteomes" id="UP000054903">
    <property type="component" value="Unassembled WGS sequence"/>
</dbReference>
<dbReference type="FunFam" id="1.10.10.10:FF:000001">
    <property type="entry name" value="LysR family transcriptional regulator"/>
    <property type="match status" value="1"/>
</dbReference>
<dbReference type="PANTHER" id="PTHR30419">
    <property type="entry name" value="HTH-TYPE TRANSCRIPTIONAL REGULATOR YBHD"/>
    <property type="match status" value="1"/>
</dbReference>
<dbReference type="PROSITE" id="PS50931">
    <property type="entry name" value="HTH_LYSR"/>
    <property type="match status" value="1"/>
</dbReference>
<keyword evidence="7" id="KW-1185">Reference proteome</keyword>
<proteinExistence type="inferred from homology"/>
<reference evidence="6" key="1">
    <citation type="submission" date="2016-01" db="EMBL/GenBank/DDBJ databases">
        <authorList>
            <person name="Peeters C."/>
        </authorList>
    </citation>
    <scope>NUCLEOTIDE SEQUENCE</scope>
    <source>
        <strain evidence="6">LMG 29320</strain>
    </source>
</reference>
<evidence type="ECO:0000256" key="3">
    <source>
        <dbReference type="ARBA" id="ARBA00023125"/>
    </source>
</evidence>
<protein>
    <submittedName>
        <fullName evidence="6">LysR family transcriptional regulator</fullName>
    </submittedName>
</protein>
<dbReference type="GO" id="GO:0003700">
    <property type="term" value="F:DNA-binding transcription factor activity"/>
    <property type="evidence" value="ECO:0007669"/>
    <property type="project" value="InterPro"/>
</dbReference>
<organism evidence="6 7">
    <name type="scientific">Caballeronia fortuita</name>
    <dbReference type="NCBI Taxonomy" id="1777138"/>
    <lineage>
        <taxon>Bacteria</taxon>
        <taxon>Pseudomonadati</taxon>
        <taxon>Pseudomonadota</taxon>
        <taxon>Betaproteobacteria</taxon>
        <taxon>Burkholderiales</taxon>
        <taxon>Burkholderiaceae</taxon>
        <taxon>Caballeronia</taxon>
    </lineage>
</organism>
<dbReference type="OrthoDB" id="9785974at2"/>
<name>A0A157ZVI0_9BURK</name>
<comment type="caution">
    <text evidence="6">The sequence shown here is derived from an EMBL/GenBank/DDBJ whole genome shotgun (WGS) entry which is preliminary data.</text>
</comment>
<evidence type="ECO:0000256" key="4">
    <source>
        <dbReference type="ARBA" id="ARBA00023163"/>
    </source>
</evidence>
<dbReference type="InterPro" id="IPR000847">
    <property type="entry name" value="LysR_HTH_N"/>
</dbReference>
<dbReference type="SUPFAM" id="SSF53850">
    <property type="entry name" value="Periplasmic binding protein-like II"/>
    <property type="match status" value="1"/>
</dbReference>
<keyword evidence="4" id="KW-0804">Transcription</keyword>
<dbReference type="InterPro" id="IPR036390">
    <property type="entry name" value="WH_DNA-bd_sf"/>
</dbReference>
<accession>A0A157ZVI0</accession>
<keyword evidence="2" id="KW-0805">Transcription regulation</keyword>
<dbReference type="GO" id="GO:0005829">
    <property type="term" value="C:cytosol"/>
    <property type="evidence" value="ECO:0007669"/>
    <property type="project" value="TreeGrafter"/>
</dbReference>
<evidence type="ECO:0000259" key="5">
    <source>
        <dbReference type="PROSITE" id="PS50931"/>
    </source>
</evidence>
<dbReference type="SUPFAM" id="SSF46785">
    <property type="entry name" value="Winged helix' DNA-binding domain"/>
    <property type="match status" value="1"/>
</dbReference>
<dbReference type="Gene3D" id="3.40.190.290">
    <property type="match status" value="1"/>
</dbReference>
<dbReference type="AlphaFoldDB" id="A0A157ZVI0"/>
<dbReference type="Gene3D" id="1.10.10.10">
    <property type="entry name" value="Winged helix-like DNA-binding domain superfamily/Winged helix DNA-binding domain"/>
    <property type="match status" value="1"/>
</dbReference>
<evidence type="ECO:0000256" key="1">
    <source>
        <dbReference type="ARBA" id="ARBA00009437"/>
    </source>
</evidence>